<evidence type="ECO:0000313" key="2">
    <source>
        <dbReference type="Proteomes" id="UP000580568"/>
    </source>
</evidence>
<evidence type="ECO:0000313" key="1">
    <source>
        <dbReference type="EMBL" id="GFP77704.1"/>
    </source>
</evidence>
<dbReference type="EMBL" id="BLZR01000001">
    <property type="protein sequence ID" value="GFP77704.1"/>
    <property type="molecule type" value="Genomic_DNA"/>
</dbReference>
<dbReference type="AlphaFoldDB" id="A0A6V8SKE9"/>
<protein>
    <submittedName>
        <fullName evidence="1">Uncharacterized protein</fullName>
    </submittedName>
</protein>
<organism evidence="1 2">
    <name type="scientific">Clostridium fungisolvens</name>
    <dbReference type="NCBI Taxonomy" id="1604897"/>
    <lineage>
        <taxon>Bacteria</taxon>
        <taxon>Bacillati</taxon>
        <taxon>Bacillota</taxon>
        <taxon>Clostridia</taxon>
        <taxon>Eubacteriales</taxon>
        <taxon>Clostridiaceae</taxon>
        <taxon>Clostridium</taxon>
    </lineage>
</organism>
<proteinExistence type="predicted"/>
<dbReference type="RefSeq" id="WP_183279069.1">
    <property type="nucleotide sequence ID" value="NZ_BLZR01000001.1"/>
</dbReference>
<reference evidence="1 2" key="1">
    <citation type="submission" date="2020-07" db="EMBL/GenBank/DDBJ databases">
        <title>A new beta-1,3-glucan-decomposing anaerobic bacterium isolated from anoxic soil subjected to biological soil disinfestation.</title>
        <authorList>
            <person name="Ueki A."/>
            <person name="Tonouchi A."/>
        </authorList>
    </citation>
    <scope>NUCLEOTIDE SEQUENCE [LARGE SCALE GENOMIC DNA]</scope>
    <source>
        <strain evidence="1 2">TW1</strain>
    </source>
</reference>
<accession>A0A6V8SKE9</accession>
<comment type="caution">
    <text evidence="1">The sequence shown here is derived from an EMBL/GenBank/DDBJ whole genome shotgun (WGS) entry which is preliminary data.</text>
</comment>
<gene>
    <name evidence="1" type="ORF">bsdtw1_03864</name>
</gene>
<sequence length="58" mass="6798">MKNNVVYVDFAQRKKVITSEECKTSFFRKLVVGFKRIFSGKSNSRKYLDTVYKANTIL</sequence>
<dbReference type="Proteomes" id="UP000580568">
    <property type="component" value="Unassembled WGS sequence"/>
</dbReference>
<name>A0A6V8SKE9_9CLOT</name>
<keyword evidence="2" id="KW-1185">Reference proteome</keyword>